<dbReference type="AlphaFoldDB" id="C9REA4"/>
<dbReference type="Proteomes" id="UP000002063">
    <property type="component" value="Chromosome"/>
</dbReference>
<name>C9REA4_METVM</name>
<gene>
    <name evidence="2" type="ordered locus">Metvu_0034</name>
</gene>
<dbReference type="STRING" id="579137.Metvu_0034"/>
<dbReference type="RefSeq" id="WP_012819452.1">
    <property type="nucleotide sequence ID" value="NC_013407.1"/>
</dbReference>
<organism evidence="2 3">
    <name type="scientific">Methanocaldococcus vulcanius (strain ATCC 700851 / DSM 12094 / M7)</name>
    <name type="common">Methanococcus vulcanius</name>
    <dbReference type="NCBI Taxonomy" id="579137"/>
    <lineage>
        <taxon>Archaea</taxon>
        <taxon>Methanobacteriati</taxon>
        <taxon>Methanobacteriota</taxon>
        <taxon>Methanomada group</taxon>
        <taxon>Methanococci</taxon>
        <taxon>Methanococcales</taxon>
        <taxon>Methanocaldococcaceae</taxon>
        <taxon>Methanocaldococcus</taxon>
    </lineage>
</organism>
<dbReference type="KEGG" id="mvu:Metvu_0034"/>
<protein>
    <submittedName>
        <fullName evidence="2">Metal dependent phosphohydrolase</fullName>
    </submittedName>
</protein>
<proteinExistence type="predicted"/>
<dbReference type="PROSITE" id="PS51831">
    <property type="entry name" value="HD"/>
    <property type="match status" value="1"/>
</dbReference>
<accession>C9REA4</accession>
<sequence length="170" mass="18969">MDYETGLTLLKRICSPDVVEHCLAVSRYAYELSLAIKNRGYDVDVELVKLGGLLHDIGRSKTHGIEHGVVGAEILRTLGFDEKLALIAERHIGAGITKEEAIELGLPPKDYLPVSLEEKIVAHADNLIFGTKRVEIDDVIKKFERRLGRGHPSVIRILQLNDEINALLKR</sequence>
<reference evidence="2" key="1">
    <citation type="submission" date="2009-10" db="EMBL/GenBank/DDBJ databases">
        <title>Complete sequence of chromosome of Methanocaldococcus vulcanius M7.</title>
        <authorList>
            <consortium name="US DOE Joint Genome Institute"/>
            <person name="Lucas S."/>
            <person name="Copeland A."/>
            <person name="Lapidus A."/>
            <person name="Glavina del Rio T."/>
            <person name="Dalin E."/>
            <person name="Tice H."/>
            <person name="Bruce D."/>
            <person name="Goodwin L."/>
            <person name="Pitluck S."/>
            <person name="Lcollab F.I."/>
            <person name="Brettin T."/>
            <person name="Detter J.C."/>
            <person name="Han C."/>
            <person name="Tapia R."/>
            <person name="Kuske C.R."/>
            <person name="Schmutz J."/>
            <person name="Larimer F."/>
            <person name="Land M."/>
            <person name="Hauser L."/>
            <person name="Kyrpides N."/>
            <person name="Ovchinikova G."/>
            <person name="Sieprawska-Lupa M."/>
            <person name="Whitman W.B."/>
            <person name="Woyke T."/>
        </authorList>
    </citation>
    <scope>NUCLEOTIDE SEQUENCE [LARGE SCALE GENOMIC DNA]</scope>
    <source>
        <strain evidence="2">M7</strain>
    </source>
</reference>
<dbReference type="GeneID" id="8512360"/>
<keyword evidence="3" id="KW-1185">Reference proteome</keyword>
<dbReference type="InterPro" id="IPR006674">
    <property type="entry name" value="HD_domain"/>
</dbReference>
<dbReference type="Pfam" id="PF01966">
    <property type="entry name" value="HD"/>
    <property type="match status" value="1"/>
</dbReference>
<dbReference type="PANTHER" id="PTHR38659">
    <property type="entry name" value="METAL-DEPENDENT PHOSPHOHYDROLASE"/>
    <property type="match status" value="1"/>
</dbReference>
<evidence type="ECO:0000259" key="1">
    <source>
        <dbReference type="PROSITE" id="PS51831"/>
    </source>
</evidence>
<dbReference type="InterPro" id="IPR004454">
    <property type="entry name" value="HD-related"/>
</dbReference>
<dbReference type="CDD" id="cd00077">
    <property type="entry name" value="HDc"/>
    <property type="match status" value="1"/>
</dbReference>
<evidence type="ECO:0000313" key="3">
    <source>
        <dbReference type="Proteomes" id="UP000002063"/>
    </source>
</evidence>
<dbReference type="InterPro" id="IPR006675">
    <property type="entry name" value="HDIG_dom"/>
</dbReference>
<dbReference type="PANTHER" id="PTHR38659:SF2">
    <property type="entry name" value="HDIG DOMAIN PROTEIN"/>
    <property type="match status" value="1"/>
</dbReference>
<dbReference type="HOGENOM" id="CLU_073842_1_0_2"/>
<dbReference type="NCBIfam" id="TIGR00277">
    <property type="entry name" value="HDIG"/>
    <property type="match status" value="1"/>
</dbReference>
<dbReference type="SMART" id="SM00471">
    <property type="entry name" value="HDc"/>
    <property type="match status" value="1"/>
</dbReference>
<dbReference type="NCBIfam" id="TIGR00295">
    <property type="entry name" value="TIGR00295 family protein"/>
    <property type="match status" value="1"/>
</dbReference>
<dbReference type="OrthoDB" id="52832at2157"/>
<dbReference type="Gene3D" id="1.10.3210.10">
    <property type="entry name" value="Hypothetical protein af1432"/>
    <property type="match status" value="1"/>
</dbReference>
<feature type="domain" description="HD" evidence="1">
    <location>
        <begin position="18"/>
        <end position="130"/>
    </location>
</feature>
<dbReference type="eggNOG" id="arCOG01858">
    <property type="taxonomic scope" value="Archaea"/>
</dbReference>
<dbReference type="SUPFAM" id="SSF109604">
    <property type="entry name" value="HD-domain/PDEase-like"/>
    <property type="match status" value="1"/>
</dbReference>
<evidence type="ECO:0000313" key="2">
    <source>
        <dbReference type="EMBL" id="ACX71906.1"/>
    </source>
</evidence>
<dbReference type="EMBL" id="CP001787">
    <property type="protein sequence ID" value="ACX71906.1"/>
    <property type="molecule type" value="Genomic_DNA"/>
</dbReference>
<dbReference type="InterPro" id="IPR003607">
    <property type="entry name" value="HD/PDEase_dom"/>
</dbReference>